<dbReference type="RefSeq" id="WP_004082427.1">
    <property type="nucleotide sequence ID" value="NZ_DAITJQ010000005.1"/>
</dbReference>
<dbReference type="OMA" id="DIHGNHL"/>
<dbReference type="EC" id="3.1.4.-" evidence="2"/>
<dbReference type="Gene3D" id="3.60.21.10">
    <property type="match status" value="1"/>
</dbReference>
<reference evidence="4 5" key="1">
    <citation type="journal article" date="2015" name="MBio">
        <title>Genome-Resolved Metagenomic Analysis Reveals Roles for Candidate Phyla and Other Microbial Community Members in Biogeochemical Transformations in Oil Reservoirs.</title>
        <authorList>
            <person name="Hu P."/>
            <person name="Tom L."/>
            <person name="Singh A."/>
            <person name="Thomas B.C."/>
            <person name="Baker B.J."/>
            <person name="Piceno Y.M."/>
            <person name="Andersen G.L."/>
            <person name="Banfield J.F."/>
        </authorList>
    </citation>
    <scope>NUCLEOTIDE SEQUENCE [LARGE SCALE GENOMIC DNA]</scope>
    <source>
        <strain evidence="4">46_26</strain>
    </source>
</reference>
<dbReference type="Pfam" id="PF12850">
    <property type="entry name" value="Metallophos_2"/>
    <property type="match status" value="1"/>
</dbReference>
<dbReference type="GO" id="GO:0016791">
    <property type="term" value="F:phosphatase activity"/>
    <property type="evidence" value="ECO:0007669"/>
    <property type="project" value="TreeGrafter"/>
</dbReference>
<name>A0A101EPK0_9THEM</name>
<dbReference type="InterPro" id="IPR050126">
    <property type="entry name" value="Ap4A_hydrolase"/>
</dbReference>
<comment type="cofactor">
    <cofactor evidence="2">
        <name>a divalent metal cation</name>
        <dbReference type="ChEBI" id="CHEBI:60240"/>
    </cofactor>
</comment>
<organism evidence="4 5">
    <name type="scientific">Thermotoga petrophila</name>
    <dbReference type="NCBI Taxonomy" id="93929"/>
    <lineage>
        <taxon>Bacteria</taxon>
        <taxon>Thermotogati</taxon>
        <taxon>Thermotogota</taxon>
        <taxon>Thermotogae</taxon>
        <taxon>Thermotogales</taxon>
        <taxon>Thermotogaceae</taxon>
        <taxon>Thermotoga</taxon>
    </lineage>
</organism>
<feature type="domain" description="Calcineurin-like phosphoesterase" evidence="3">
    <location>
        <begin position="1"/>
        <end position="201"/>
    </location>
</feature>
<dbReference type="AlphaFoldDB" id="A0A101EPK0"/>
<proteinExistence type="inferred from homology"/>
<dbReference type="NCBIfam" id="TIGR00040">
    <property type="entry name" value="yfcE"/>
    <property type="match status" value="1"/>
</dbReference>
<dbReference type="Proteomes" id="UP000058636">
    <property type="component" value="Unassembled WGS sequence"/>
</dbReference>
<dbReference type="InterPro" id="IPR000979">
    <property type="entry name" value="Phosphodiesterase_MJ0936/Vps29"/>
</dbReference>
<dbReference type="PATRIC" id="fig|93930.3.peg.380"/>
<dbReference type="InterPro" id="IPR029052">
    <property type="entry name" value="Metallo-depent_PP-like"/>
</dbReference>
<protein>
    <recommendedName>
        <fullName evidence="2">Phosphoesterase</fullName>
        <ecNumber evidence="2">3.1.4.-</ecNumber>
    </recommendedName>
</protein>
<sequence>MRLAFFGDVHGNFEALKAVLEDMENKGVDEVFCLGDLVGYGPDPEAVVQTIMEKNIKTIMGNYDDAVGYSKESCGCSYAPGRETEVGDISLKWSIENTSEKTREFLRNLPKKLSFEVEGVRFLLVHGSPLNELLEYVKPNTPPDRLKKIVESVEENVVVNGHTHLPMVKWVMGKLVLNPGSAGRPKDGDPRASYMIVDVENGTVSFEIVRVRYDVKTTVEKIARNGLPVELATVLALGQTFDMGPGKVTFTLGR</sequence>
<evidence type="ECO:0000256" key="1">
    <source>
        <dbReference type="ARBA" id="ARBA00008950"/>
    </source>
</evidence>
<dbReference type="GO" id="GO:0005737">
    <property type="term" value="C:cytoplasm"/>
    <property type="evidence" value="ECO:0007669"/>
    <property type="project" value="TreeGrafter"/>
</dbReference>
<dbReference type="InterPro" id="IPR024654">
    <property type="entry name" value="Calcineurin-like_PHP_lpxH"/>
</dbReference>
<evidence type="ECO:0000313" key="5">
    <source>
        <dbReference type="Proteomes" id="UP000058636"/>
    </source>
</evidence>
<gene>
    <name evidence="4" type="ORF">XD57_1337</name>
</gene>
<dbReference type="SUPFAM" id="SSF56300">
    <property type="entry name" value="Metallo-dependent phosphatases"/>
    <property type="match status" value="1"/>
</dbReference>
<evidence type="ECO:0000259" key="3">
    <source>
        <dbReference type="Pfam" id="PF12850"/>
    </source>
</evidence>
<dbReference type="PANTHER" id="PTHR42850">
    <property type="entry name" value="METALLOPHOSPHOESTERASE"/>
    <property type="match status" value="1"/>
</dbReference>
<dbReference type="EMBL" id="LGFG01000133">
    <property type="protein sequence ID" value="KUK22563.1"/>
    <property type="molecule type" value="Genomic_DNA"/>
</dbReference>
<evidence type="ECO:0000313" key="4">
    <source>
        <dbReference type="EMBL" id="KUK22563.1"/>
    </source>
</evidence>
<keyword evidence="2" id="KW-0479">Metal-binding</keyword>
<dbReference type="InterPro" id="IPR011152">
    <property type="entry name" value="Pesterase_MJ0912"/>
</dbReference>
<comment type="caution">
    <text evidence="4">The sequence shown here is derived from an EMBL/GenBank/DDBJ whole genome shotgun (WGS) entry which is preliminary data.</text>
</comment>
<evidence type="ECO:0000256" key="2">
    <source>
        <dbReference type="RuleBase" id="RU362039"/>
    </source>
</evidence>
<comment type="similarity">
    <text evidence="1 2">Belongs to the metallophosphoesterase superfamily. YfcE family.</text>
</comment>
<dbReference type="PANTHER" id="PTHR42850:SF2">
    <property type="entry name" value="BLL5683 PROTEIN"/>
    <property type="match status" value="1"/>
</dbReference>
<accession>A0A101EPK0</accession>
<dbReference type="PIRSF" id="PIRSF000883">
    <property type="entry name" value="Pesterase_MJ0912"/>
    <property type="match status" value="1"/>
</dbReference>
<dbReference type="GO" id="GO:0046872">
    <property type="term" value="F:metal ion binding"/>
    <property type="evidence" value="ECO:0007669"/>
    <property type="project" value="UniProtKB-KW"/>
</dbReference>